<keyword evidence="2" id="KW-0812">Transmembrane</keyword>
<evidence type="ECO:0000313" key="6">
    <source>
        <dbReference type="Proteomes" id="UP000192393"/>
    </source>
</evidence>
<evidence type="ECO:0000313" key="5">
    <source>
        <dbReference type="EMBL" id="SMC80424.1"/>
    </source>
</evidence>
<dbReference type="InterPro" id="IPR036388">
    <property type="entry name" value="WH-like_DNA-bd_sf"/>
</dbReference>
<keyword evidence="1" id="KW-0802">TPR repeat</keyword>
<feature type="repeat" description="TPR" evidence="1">
    <location>
        <begin position="243"/>
        <end position="276"/>
    </location>
</feature>
<keyword evidence="6" id="KW-1185">Reference proteome</keyword>
<dbReference type="Pfam" id="PF00196">
    <property type="entry name" value="GerE"/>
    <property type="match status" value="1"/>
</dbReference>
<keyword evidence="3" id="KW-0732">Signal</keyword>
<dbReference type="Gene3D" id="1.10.10.10">
    <property type="entry name" value="Winged helix-like DNA-binding domain superfamily/Winged helix DNA-binding domain"/>
    <property type="match status" value="1"/>
</dbReference>
<keyword evidence="2" id="KW-0472">Membrane</keyword>
<feature type="transmembrane region" description="Helical" evidence="2">
    <location>
        <begin position="339"/>
        <end position="359"/>
    </location>
</feature>
<name>A0A1W2C5Y2_9FLAO</name>
<evidence type="ECO:0000256" key="1">
    <source>
        <dbReference type="PROSITE-ProRule" id="PRU00339"/>
    </source>
</evidence>
<dbReference type="GO" id="GO:0006355">
    <property type="term" value="P:regulation of DNA-templated transcription"/>
    <property type="evidence" value="ECO:0007669"/>
    <property type="project" value="InterPro"/>
</dbReference>
<dbReference type="STRING" id="1434700.SAMN06296427_108157"/>
<gene>
    <name evidence="5" type="ORF">SAMN06296427_108157</name>
</gene>
<accession>A0A1W2C5Y2</accession>
<dbReference type="Gene3D" id="1.25.40.10">
    <property type="entry name" value="Tetratricopeptide repeat domain"/>
    <property type="match status" value="2"/>
</dbReference>
<dbReference type="Proteomes" id="UP000192393">
    <property type="component" value="Unassembled WGS sequence"/>
</dbReference>
<dbReference type="PROSITE" id="PS50005">
    <property type="entry name" value="TPR"/>
    <property type="match status" value="1"/>
</dbReference>
<feature type="chain" id="PRO_5012393509" evidence="3">
    <location>
        <begin position="23"/>
        <end position="486"/>
    </location>
</feature>
<feature type="signal peptide" evidence="3">
    <location>
        <begin position="1"/>
        <end position="22"/>
    </location>
</feature>
<dbReference type="AlphaFoldDB" id="A0A1W2C5Y2"/>
<reference evidence="5 6" key="1">
    <citation type="submission" date="2017-04" db="EMBL/GenBank/DDBJ databases">
        <authorList>
            <person name="Afonso C.L."/>
            <person name="Miller P.J."/>
            <person name="Scott M.A."/>
            <person name="Spackman E."/>
            <person name="Goraichik I."/>
            <person name="Dimitrov K.M."/>
            <person name="Suarez D.L."/>
            <person name="Swayne D.E."/>
        </authorList>
    </citation>
    <scope>NUCLEOTIDE SEQUENCE [LARGE SCALE GENOMIC DNA]</scope>
    <source>
        <strain evidence="5 6">CGMCC 1.12708</strain>
    </source>
</reference>
<evidence type="ECO:0000256" key="3">
    <source>
        <dbReference type="SAM" id="SignalP"/>
    </source>
</evidence>
<evidence type="ECO:0000259" key="4">
    <source>
        <dbReference type="Pfam" id="PF00196"/>
    </source>
</evidence>
<dbReference type="InterPro" id="IPR011990">
    <property type="entry name" value="TPR-like_helical_dom_sf"/>
</dbReference>
<dbReference type="InterPro" id="IPR016032">
    <property type="entry name" value="Sig_transdc_resp-reg_C-effctor"/>
</dbReference>
<dbReference type="SUPFAM" id="SSF46894">
    <property type="entry name" value="C-terminal effector domain of the bipartite response regulators"/>
    <property type="match status" value="1"/>
</dbReference>
<keyword evidence="2" id="KW-1133">Transmembrane helix</keyword>
<protein>
    <submittedName>
        <fullName evidence="5">Regulatory protein, luxR family</fullName>
    </submittedName>
</protein>
<dbReference type="EMBL" id="FWXS01000008">
    <property type="protein sequence ID" value="SMC80424.1"/>
    <property type="molecule type" value="Genomic_DNA"/>
</dbReference>
<dbReference type="InterPro" id="IPR019734">
    <property type="entry name" value="TPR_rpt"/>
</dbReference>
<dbReference type="InterPro" id="IPR000792">
    <property type="entry name" value="Tscrpt_reg_LuxR_C"/>
</dbReference>
<proteinExistence type="predicted"/>
<dbReference type="SUPFAM" id="SSF48452">
    <property type="entry name" value="TPR-like"/>
    <property type="match status" value="1"/>
</dbReference>
<organism evidence="5 6">
    <name type="scientific">Moheibacter sediminis</name>
    <dbReference type="NCBI Taxonomy" id="1434700"/>
    <lineage>
        <taxon>Bacteria</taxon>
        <taxon>Pseudomonadati</taxon>
        <taxon>Bacteroidota</taxon>
        <taxon>Flavobacteriia</taxon>
        <taxon>Flavobacteriales</taxon>
        <taxon>Weeksellaceae</taxon>
        <taxon>Moheibacter</taxon>
    </lineage>
</organism>
<sequence>MMMKPKLWIFFCAFLIASSSFAQINDFNNQKTLDEKLKENNDLLMTAPDQAFIRIDELIEQALKEDNKEAELTLLSKKAWYYVRKTDLKKAIKAAKELDEKAIEYDNYYWQSAAHSHLLEIYSFSGLPNQAIEEFHKSNQLLEKSDQTDDKMNYPKAINHIKIANVYEGQGDFGTAKKMLIKVDEYISKVKDNEQRKKIRYYNFTNLGAVNLELNMLDSAAYFIEKSLLLSDGKNDEVSLNQFRNLLILGQIYNRKKDYLTALKSLKQAEKLEPRLAANLHEKNLLYEELVESYEALDSAQQANLYLHKAKDITIELERNKSSSLNKIIDDNLLKEKSYTIHIALGAGVLLLVMSFFLINSIRKNKLLATQEKAEELYLDQNKPSILEEQQVYTQLIEMAKNDDKSFIIAFHDKFPDFYKKLIQINSKLVESEIEFCALLKLKLSTKEIAQIQNIEPKTVKNKKNRIRKRLNISAEQELYYFFNQI</sequence>
<dbReference type="GO" id="GO:0003677">
    <property type="term" value="F:DNA binding"/>
    <property type="evidence" value="ECO:0007669"/>
    <property type="project" value="InterPro"/>
</dbReference>
<evidence type="ECO:0000256" key="2">
    <source>
        <dbReference type="SAM" id="Phobius"/>
    </source>
</evidence>
<feature type="domain" description="HTH luxR-type" evidence="4">
    <location>
        <begin position="444"/>
        <end position="481"/>
    </location>
</feature>